<dbReference type="InterPro" id="IPR001279">
    <property type="entry name" value="Metallo-B-lactamas"/>
</dbReference>
<dbReference type="CDD" id="cd16282">
    <property type="entry name" value="metallo-hydrolase-like_MBL-fold"/>
    <property type="match status" value="1"/>
</dbReference>
<dbReference type="EMBL" id="QRAN01000007">
    <property type="protein sequence ID" value="RLQ22205.1"/>
    <property type="molecule type" value="Genomic_DNA"/>
</dbReference>
<sequence length="298" mass="31819">MNKTLSLVAGLAMTLAASVCLAADEQARTVTITPIKGPLYMLAGQGGRVVASVGEDGVLLVDNDYPAWSAAYAAALKKIDAAAGAPRFMLNTHWHNDHTGNNGFWAEQGALVMAHENIYQRMSTRQDMPALGSVVEPSPAIALPVVTYADSIALRFNGDVIQVQHFPHGHTDGDSVMFFTAQNVVHVGDLYFAGAFPFVDLDSGGDVQGYIGNVEQVLAMIDDDTIIVPGHARTVKNKQEYQAWINAIKASVSEISARLEAGKTVDEVIAKGLGADFAPYGQGFIKEAFWIRTVTAGL</sequence>
<dbReference type="OrthoDB" id="9769598at2"/>
<comment type="similarity">
    <text evidence="1">Belongs to the metallo-beta-lactamase superfamily. Class-B beta-lactamase family.</text>
</comment>
<dbReference type="Gene3D" id="3.60.15.10">
    <property type="entry name" value="Ribonuclease Z/Hydroxyacylglutathione hydrolase-like"/>
    <property type="match status" value="1"/>
</dbReference>
<dbReference type="SUPFAM" id="SSF56281">
    <property type="entry name" value="Metallo-hydrolase/oxidoreductase"/>
    <property type="match status" value="1"/>
</dbReference>
<dbReference type="GO" id="GO:0017001">
    <property type="term" value="P:antibiotic catabolic process"/>
    <property type="evidence" value="ECO:0007669"/>
    <property type="project" value="UniProtKB-ARBA"/>
</dbReference>
<proteinExistence type="inferred from homology"/>
<dbReference type="Pfam" id="PF00753">
    <property type="entry name" value="Lactamase_B"/>
    <property type="match status" value="1"/>
</dbReference>
<dbReference type="PANTHER" id="PTHR42951:SF4">
    <property type="entry name" value="ACYL-COENZYME A THIOESTERASE MBLAC2"/>
    <property type="match status" value="1"/>
</dbReference>
<keyword evidence="2" id="KW-0732">Signal</keyword>
<dbReference type="PANTHER" id="PTHR42951">
    <property type="entry name" value="METALLO-BETA-LACTAMASE DOMAIN-CONTAINING"/>
    <property type="match status" value="1"/>
</dbReference>
<reference evidence="4 5" key="1">
    <citation type="submission" date="2018-07" db="EMBL/GenBank/DDBJ databases">
        <title>Halioglobus sp. genome submission.</title>
        <authorList>
            <person name="Ye M.-Q."/>
            <person name="Du Z.-J."/>
        </authorList>
    </citation>
    <scope>NUCLEOTIDE SEQUENCE [LARGE SCALE GENOMIC DNA]</scope>
    <source>
        <strain evidence="4 5">U0301</strain>
    </source>
</reference>
<dbReference type="GO" id="GO:0016787">
    <property type="term" value="F:hydrolase activity"/>
    <property type="evidence" value="ECO:0007669"/>
    <property type="project" value="UniProtKB-KW"/>
</dbReference>
<protein>
    <submittedName>
        <fullName evidence="4">MBL fold metallo-hydrolase</fullName>
    </submittedName>
</protein>
<dbReference type="InterPro" id="IPR036866">
    <property type="entry name" value="RibonucZ/Hydroxyglut_hydro"/>
</dbReference>
<dbReference type="AlphaFoldDB" id="A0A3L7DZW2"/>
<feature type="chain" id="PRO_5018020833" evidence="2">
    <location>
        <begin position="23"/>
        <end position="298"/>
    </location>
</feature>
<evidence type="ECO:0000313" key="5">
    <source>
        <dbReference type="Proteomes" id="UP000265509"/>
    </source>
</evidence>
<feature type="signal peptide" evidence="2">
    <location>
        <begin position="1"/>
        <end position="22"/>
    </location>
</feature>
<accession>A0A3L7DZW2</accession>
<evidence type="ECO:0000256" key="1">
    <source>
        <dbReference type="ARBA" id="ARBA00005250"/>
    </source>
</evidence>
<keyword evidence="5" id="KW-1185">Reference proteome</keyword>
<feature type="domain" description="Metallo-beta-lactamase" evidence="3">
    <location>
        <begin position="46"/>
        <end position="231"/>
    </location>
</feature>
<dbReference type="Proteomes" id="UP000265509">
    <property type="component" value="Unassembled WGS sequence"/>
</dbReference>
<dbReference type="InterPro" id="IPR050855">
    <property type="entry name" value="NDM-1-like"/>
</dbReference>
<comment type="caution">
    <text evidence="4">The sequence shown here is derived from an EMBL/GenBank/DDBJ whole genome shotgun (WGS) entry which is preliminary data.</text>
</comment>
<keyword evidence="4" id="KW-0378">Hydrolase</keyword>
<organism evidence="4 5">
    <name type="scientific">Seongchinamella sediminis</name>
    <dbReference type="NCBI Taxonomy" id="2283635"/>
    <lineage>
        <taxon>Bacteria</taxon>
        <taxon>Pseudomonadati</taxon>
        <taxon>Pseudomonadota</taxon>
        <taxon>Gammaproteobacteria</taxon>
        <taxon>Cellvibrionales</taxon>
        <taxon>Halieaceae</taxon>
        <taxon>Seongchinamella</taxon>
    </lineage>
</organism>
<name>A0A3L7DZW2_9GAMM</name>
<dbReference type="SMART" id="SM00849">
    <property type="entry name" value="Lactamase_B"/>
    <property type="match status" value="1"/>
</dbReference>
<gene>
    <name evidence="4" type="ORF">DWB85_07900</name>
</gene>
<evidence type="ECO:0000313" key="4">
    <source>
        <dbReference type="EMBL" id="RLQ22205.1"/>
    </source>
</evidence>
<evidence type="ECO:0000259" key="3">
    <source>
        <dbReference type="SMART" id="SM00849"/>
    </source>
</evidence>
<evidence type="ECO:0000256" key="2">
    <source>
        <dbReference type="SAM" id="SignalP"/>
    </source>
</evidence>
<dbReference type="RefSeq" id="WP_117953679.1">
    <property type="nucleotide sequence ID" value="NZ_QRAN01000007.1"/>
</dbReference>